<keyword evidence="2" id="KW-1185">Reference proteome</keyword>
<dbReference type="OrthoDB" id="8772062at2"/>
<name>A0A2D2DRC9_9BURK</name>
<evidence type="ECO:0000313" key="2">
    <source>
        <dbReference type="Proteomes" id="UP000229897"/>
    </source>
</evidence>
<dbReference type="KEGG" id="mass:CR152_25770"/>
<proteinExistence type="predicted"/>
<dbReference type="AlphaFoldDB" id="A0A2D2DRC9"/>
<dbReference type="RefSeq" id="WP_099879790.1">
    <property type="nucleotide sequence ID" value="NZ_CP024608.1"/>
</dbReference>
<protein>
    <submittedName>
        <fullName evidence="1">Uncharacterized protein</fullName>
    </submittedName>
</protein>
<dbReference type="EMBL" id="CP024608">
    <property type="protein sequence ID" value="ATQ77529.1"/>
    <property type="molecule type" value="Genomic_DNA"/>
</dbReference>
<evidence type="ECO:0000313" key="1">
    <source>
        <dbReference type="EMBL" id="ATQ77529.1"/>
    </source>
</evidence>
<dbReference type="Proteomes" id="UP000229897">
    <property type="component" value="Chromosome"/>
</dbReference>
<reference evidence="1" key="1">
    <citation type="submission" date="2017-10" db="EMBL/GenBank/DDBJ databases">
        <title>Massilia psychrophilum sp. nov., a novel purple-pigmented bacterium isolated from Tianshan glacier, Xinjiang Municipality, China.</title>
        <authorList>
            <person name="Wang H."/>
        </authorList>
    </citation>
    <scope>NUCLEOTIDE SEQUENCE [LARGE SCALE GENOMIC DNA]</scope>
    <source>
        <strain evidence="1">B2</strain>
    </source>
</reference>
<accession>A0A2D2DRC9</accession>
<gene>
    <name evidence="1" type="ORF">CR152_25770</name>
</gene>
<sequence>MNAQERLLKADEAAREGRHEVASQEFIWFHHHALDEEPSLYGVRLFFAPSYWNELGQVYPKALDALHAIRPWQSA</sequence>
<organism evidence="1 2">
    <name type="scientific">Massilia violaceinigra</name>
    <dbReference type="NCBI Taxonomy" id="2045208"/>
    <lineage>
        <taxon>Bacteria</taxon>
        <taxon>Pseudomonadati</taxon>
        <taxon>Pseudomonadota</taxon>
        <taxon>Betaproteobacteria</taxon>
        <taxon>Burkholderiales</taxon>
        <taxon>Oxalobacteraceae</taxon>
        <taxon>Telluria group</taxon>
        <taxon>Massilia</taxon>
    </lineage>
</organism>